<evidence type="ECO:0008006" key="4">
    <source>
        <dbReference type="Google" id="ProtNLM"/>
    </source>
</evidence>
<dbReference type="Proteomes" id="UP001144612">
    <property type="component" value="Unassembled WGS sequence"/>
</dbReference>
<evidence type="ECO:0000313" key="3">
    <source>
        <dbReference type="Proteomes" id="UP001144612"/>
    </source>
</evidence>
<sequence>MIMLQMVHYVYIILISVILLIIFLKKDAVLPCLIAILITAYVFTHSFLKSIQVLFNSIVISGREFIEIIVIIALLNSMSKVLKDMGADELIIKPLKKFMTNSSTSFFVLGITMLLVSWIIWPTPAVAFIGAIMVPAAVESGLPAVWAAVCLSLFGNGAALSSDYFIQAAPAITARTAGADNPFDIIKATVPFWIIMSVSTIAVAYYIMKKELKITNYYASNSNKKKDEVIKAGLGTKFIAFLTPVSFLIDMFFIYKYKLKGGNATALIGGTSIIIMVCASIIKYNLKNSLNHVRKYIVEGFIFGIKVFAPIIIISAFFFLGSKETASVIFQAEVNGFLTDIGIYISNKIPLNKISAVIMQTGISALLGVGGSGFAGLPLVGTLAQVFNKAIGINKYKIASLGQIITIWIGGGTIIPWSVVPIAAVCDVEPFELARRNIIPILIGIIITVIFSIVLV</sequence>
<feature type="transmembrane region" description="Helical" evidence="1">
    <location>
        <begin position="266"/>
        <end position="284"/>
    </location>
</feature>
<organism evidence="2 3">
    <name type="scientific">Clostridium brassicae</name>
    <dbReference type="NCBI Taxonomy" id="2999072"/>
    <lineage>
        <taxon>Bacteria</taxon>
        <taxon>Bacillati</taxon>
        <taxon>Bacillota</taxon>
        <taxon>Clostridia</taxon>
        <taxon>Eubacteriales</taxon>
        <taxon>Clostridiaceae</taxon>
        <taxon>Clostridium</taxon>
    </lineage>
</organism>
<feature type="transmembrane region" description="Helical" evidence="1">
    <location>
        <begin position="357"/>
        <end position="381"/>
    </location>
</feature>
<protein>
    <recommendedName>
        <fullName evidence="4">Transporter</fullName>
    </recommendedName>
</protein>
<feature type="transmembrane region" description="Helical" evidence="1">
    <location>
        <begin position="438"/>
        <end position="455"/>
    </location>
</feature>
<feature type="transmembrane region" description="Helical" evidence="1">
    <location>
        <begin position="190"/>
        <end position="208"/>
    </location>
</feature>
<evidence type="ECO:0000313" key="2">
    <source>
        <dbReference type="EMBL" id="MCY6957094.1"/>
    </source>
</evidence>
<feature type="transmembrane region" description="Helical" evidence="1">
    <location>
        <begin position="106"/>
        <end position="134"/>
    </location>
</feature>
<keyword evidence="1" id="KW-1133">Transmembrane helix</keyword>
<feature type="transmembrane region" description="Helical" evidence="1">
    <location>
        <begin position="296"/>
        <end position="320"/>
    </location>
</feature>
<feature type="transmembrane region" description="Helical" evidence="1">
    <location>
        <begin position="6"/>
        <end position="24"/>
    </location>
</feature>
<feature type="transmembrane region" description="Helical" evidence="1">
    <location>
        <begin position="29"/>
        <end position="48"/>
    </location>
</feature>
<accession>A0ABT4D7T1</accession>
<keyword evidence="1" id="KW-0812">Transmembrane</keyword>
<feature type="transmembrane region" description="Helical" evidence="1">
    <location>
        <begin position="401"/>
        <end position="426"/>
    </location>
</feature>
<name>A0ABT4D7T1_9CLOT</name>
<feature type="transmembrane region" description="Helical" evidence="1">
    <location>
        <begin position="54"/>
        <end position="75"/>
    </location>
</feature>
<proteinExistence type="predicted"/>
<gene>
    <name evidence="2" type="ORF">OW729_00595</name>
</gene>
<evidence type="ECO:0000256" key="1">
    <source>
        <dbReference type="SAM" id="Phobius"/>
    </source>
</evidence>
<keyword evidence="1" id="KW-0472">Membrane</keyword>
<dbReference type="RefSeq" id="WP_268059453.1">
    <property type="nucleotide sequence ID" value="NZ_JAPQFJ010000001.1"/>
</dbReference>
<comment type="caution">
    <text evidence="2">The sequence shown here is derived from an EMBL/GenBank/DDBJ whole genome shotgun (WGS) entry which is preliminary data.</text>
</comment>
<reference evidence="2" key="1">
    <citation type="submission" date="2022-12" db="EMBL/GenBank/DDBJ databases">
        <title>Clostridium sp. nov., isolated from industrial wastewater.</title>
        <authorList>
            <person name="Jiayan W."/>
        </authorList>
    </citation>
    <scope>NUCLEOTIDE SEQUENCE</scope>
    <source>
        <strain evidence="2">ZC22-4</strain>
    </source>
</reference>
<feature type="transmembrane region" description="Helical" evidence="1">
    <location>
        <begin position="229"/>
        <end position="254"/>
    </location>
</feature>
<dbReference type="EMBL" id="JAPQFJ010000001">
    <property type="protein sequence ID" value="MCY6957094.1"/>
    <property type="molecule type" value="Genomic_DNA"/>
</dbReference>
<keyword evidence="3" id="KW-1185">Reference proteome</keyword>